<sequence>MTTRPGARELPPTVACPYEGRISGSVAVPETNIRHREATCRKDSVIV</sequence>
<evidence type="ECO:0000313" key="2">
    <source>
        <dbReference type="Proteomes" id="UP000565579"/>
    </source>
</evidence>
<evidence type="ECO:0000313" key="1">
    <source>
        <dbReference type="EMBL" id="MBB6556477.1"/>
    </source>
</evidence>
<name>A0A7X0P7H7_9ACTN</name>
<comment type="caution">
    <text evidence="1">The sequence shown here is derived from an EMBL/GenBank/DDBJ whole genome shotgun (WGS) entry which is preliminary data.</text>
</comment>
<gene>
    <name evidence="1" type="ORF">HD593_011272</name>
</gene>
<dbReference type="AlphaFoldDB" id="A0A7X0P7H7"/>
<protein>
    <submittedName>
        <fullName evidence="1">Uncharacterized protein</fullName>
    </submittedName>
</protein>
<reference evidence="1 2" key="1">
    <citation type="submission" date="2020-08" db="EMBL/GenBank/DDBJ databases">
        <title>Sequencing the genomes of 1000 actinobacteria strains.</title>
        <authorList>
            <person name="Klenk H.-P."/>
        </authorList>
    </citation>
    <scope>NUCLEOTIDE SEQUENCE [LARGE SCALE GENOMIC DNA]</scope>
    <source>
        <strain evidence="1 2">DSM 43768</strain>
    </source>
</reference>
<dbReference type="Proteomes" id="UP000565579">
    <property type="component" value="Unassembled WGS sequence"/>
</dbReference>
<dbReference type="EMBL" id="JACHMI010000001">
    <property type="protein sequence ID" value="MBB6556477.1"/>
    <property type="molecule type" value="Genomic_DNA"/>
</dbReference>
<keyword evidence="2" id="KW-1185">Reference proteome</keyword>
<proteinExistence type="predicted"/>
<accession>A0A7X0P7H7</accession>
<organism evidence="1 2">
    <name type="scientific">Nonomuraea rubra</name>
    <dbReference type="NCBI Taxonomy" id="46180"/>
    <lineage>
        <taxon>Bacteria</taxon>
        <taxon>Bacillati</taxon>
        <taxon>Actinomycetota</taxon>
        <taxon>Actinomycetes</taxon>
        <taxon>Streptosporangiales</taxon>
        <taxon>Streptosporangiaceae</taxon>
        <taxon>Nonomuraea</taxon>
    </lineage>
</organism>